<dbReference type="PANTHER" id="PTHR11820">
    <property type="entry name" value="ACYLPYRUVASE"/>
    <property type="match status" value="1"/>
</dbReference>
<dbReference type="AlphaFoldDB" id="A0A4Z0BY41"/>
<dbReference type="GO" id="GO:0019752">
    <property type="term" value="P:carboxylic acid metabolic process"/>
    <property type="evidence" value="ECO:0007669"/>
    <property type="project" value="UniProtKB-ARBA"/>
</dbReference>
<dbReference type="SUPFAM" id="SSF56529">
    <property type="entry name" value="FAH"/>
    <property type="match status" value="1"/>
</dbReference>
<dbReference type="PANTHER" id="PTHR11820:SF7">
    <property type="entry name" value="ACYLPYRUVASE FAHD1, MITOCHONDRIAL"/>
    <property type="match status" value="1"/>
</dbReference>
<accession>A0A4Z0BY41</accession>
<evidence type="ECO:0000259" key="5">
    <source>
        <dbReference type="Pfam" id="PF01557"/>
    </source>
</evidence>
<comment type="caution">
    <text evidence="6">The sequence shown here is derived from an EMBL/GenBank/DDBJ whole genome shotgun (WGS) entry which is preliminary data.</text>
</comment>
<organism evidence="6 7">
    <name type="scientific">Ramlibacter humi</name>
    <dbReference type="NCBI Taxonomy" id="2530451"/>
    <lineage>
        <taxon>Bacteria</taxon>
        <taxon>Pseudomonadati</taxon>
        <taxon>Pseudomonadota</taxon>
        <taxon>Betaproteobacteria</taxon>
        <taxon>Burkholderiales</taxon>
        <taxon>Comamonadaceae</taxon>
        <taxon>Ramlibacter</taxon>
    </lineage>
</organism>
<reference evidence="6 7" key="1">
    <citation type="submission" date="2019-03" db="EMBL/GenBank/DDBJ databases">
        <title>Ramlibacter sp. 18x22-1, whole genome shotgun sequence.</title>
        <authorList>
            <person name="Zhang X."/>
            <person name="Feng G."/>
            <person name="Zhu H."/>
        </authorList>
    </citation>
    <scope>NUCLEOTIDE SEQUENCE [LARGE SCALE GENOMIC DNA]</scope>
    <source>
        <strain evidence="6 7">18x22-1</strain>
    </source>
</reference>
<protein>
    <submittedName>
        <fullName evidence="6">FAA hydrolase family protein</fullName>
    </submittedName>
</protein>
<comment type="cofactor">
    <cofactor evidence="1">
        <name>Mg(2+)</name>
        <dbReference type="ChEBI" id="CHEBI:18420"/>
    </cofactor>
</comment>
<evidence type="ECO:0000256" key="2">
    <source>
        <dbReference type="ARBA" id="ARBA00010211"/>
    </source>
</evidence>
<dbReference type="RefSeq" id="WP_135249227.1">
    <property type="nucleotide sequence ID" value="NZ_SMLK01000002.1"/>
</dbReference>
<evidence type="ECO:0000256" key="3">
    <source>
        <dbReference type="ARBA" id="ARBA00022723"/>
    </source>
</evidence>
<keyword evidence="7" id="KW-1185">Reference proteome</keyword>
<dbReference type="InterPro" id="IPR011234">
    <property type="entry name" value="Fumarylacetoacetase-like_C"/>
</dbReference>
<dbReference type="OrthoDB" id="8582489at2"/>
<keyword evidence="3" id="KW-0479">Metal-binding</keyword>
<dbReference type="GO" id="GO:0046872">
    <property type="term" value="F:metal ion binding"/>
    <property type="evidence" value="ECO:0007669"/>
    <property type="project" value="UniProtKB-KW"/>
</dbReference>
<dbReference type="Pfam" id="PF01557">
    <property type="entry name" value="FAA_hydrolase"/>
    <property type="match status" value="1"/>
</dbReference>
<sequence>MKIAAYLDRGRPGVGIVASDLQSVLPLDLPPADLARGAQPVIEMLVAGKALPPTGAPLAIDAVQLLAPLPRPRRNIFCVGKNYHAHAKEFAGSGFDSSAKSGGDVPAHPIIFTKVPECVIAQGEAIVIPRAVSTAIDYEAELAVIIGKGGKGIRKAAAMHHVWGYTIVNDVTSRDWQSRHQQWDMGKSFDTFCPMGPWLVSADECDATKTRVRCWVNDELRQDAQTTDLIFDIPTLIETLSAGITLYPGDVIATGTPVGVGIGFKPPKYLQPGDVVKVEIDGIGTLENPVR</sequence>
<dbReference type="GO" id="GO:0018773">
    <property type="term" value="F:acetylpyruvate hydrolase activity"/>
    <property type="evidence" value="ECO:0007669"/>
    <property type="project" value="TreeGrafter"/>
</dbReference>
<evidence type="ECO:0000313" key="7">
    <source>
        <dbReference type="Proteomes" id="UP000297839"/>
    </source>
</evidence>
<dbReference type="InterPro" id="IPR036663">
    <property type="entry name" value="Fumarylacetoacetase_C_sf"/>
</dbReference>
<name>A0A4Z0BY41_9BURK</name>
<dbReference type="FunFam" id="3.90.850.10:FF:000002">
    <property type="entry name" value="2-hydroxyhepta-2,4-diene-1,7-dioate isomerase"/>
    <property type="match status" value="1"/>
</dbReference>
<evidence type="ECO:0000313" key="6">
    <source>
        <dbReference type="EMBL" id="TFZ03602.1"/>
    </source>
</evidence>
<evidence type="ECO:0000256" key="4">
    <source>
        <dbReference type="ARBA" id="ARBA00022801"/>
    </source>
</evidence>
<dbReference type="Gene3D" id="3.90.850.10">
    <property type="entry name" value="Fumarylacetoacetase-like, C-terminal domain"/>
    <property type="match status" value="1"/>
</dbReference>
<dbReference type="GO" id="GO:0016853">
    <property type="term" value="F:isomerase activity"/>
    <property type="evidence" value="ECO:0007669"/>
    <property type="project" value="UniProtKB-ARBA"/>
</dbReference>
<keyword evidence="4 6" id="KW-0378">Hydrolase</keyword>
<proteinExistence type="inferred from homology"/>
<feature type="domain" description="Fumarylacetoacetase-like C-terminal" evidence="5">
    <location>
        <begin position="76"/>
        <end position="291"/>
    </location>
</feature>
<dbReference type="Proteomes" id="UP000297839">
    <property type="component" value="Unassembled WGS sequence"/>
</dbReference>
<comment type="similarity">
    <text evidence="2">Belongs to the FAH family.</text>
</comment>
<gene>
    <name evidence="6" type="ORF">EZ216_08000</name>
</gene>
<evidence type="ECO:0000256" key="1">
    <source>
        <dbReference type="ARBA" id="ARBA00001946"/>
    </source>
</evidence>
<dbReference type="EMBL" id="SMLK01000002">
    <property type="protein sequence ID" value="TFZ03602.1"/>
    <property type="molecule type" value="Genomic_DNA"/>
</dbReference>